<organism evidence="1 2">
    <name type="scientific">Tumebacillus avium</name>
    <dbReference type="NCBI Taxonomy" id="1903704"/>
    <lineage>
        <taxon>Bacteria</taxon>
        <taxon>Bacillati</taxon>
        <taxon>Bacillota</taxon>
        <taxon>Bacilli</taxon>
        <taxon>Bacillales</taxon>
        <taxon>Alicyclobacillaceae</taxon>
        <taxon>Tumebacillus</taxon>
    </lineage>
</organism>
<keyword evidence="2" id="KW-1185">Reference proteome</keyword>
<evidence type="ECO:0000313" key="1">
    <source>
        <dbReference type="EMBL" id="ARU63679.1"/>
    </source>
</evidence>
<sequence length="111" mass="12637">MHNQFVKLKFAENVVQRTVVDQNDDLLMIVTTKGLHTCSDYGGGEVSLHDRRKHQQPEFILIATLLLNKNEHLSLLIQHTVNTQQKCQPTLHCTCGQDSFIFVEFKGDVCS</sequence>
<name>A0A1Y0IUQ6_9BACL</name>
<reference evidence="2" key="1">
    <citation type="submission" date="2017-05" db="EMBL/GenBank/DDBJ databases">
        <authorList>
            <person name="Sung H."/>
        </authorList>
    </citation>
    <scope>NUCLEOTIDE SEQUENCE [LARGE SCALE GENOMIC DNA]</scope>
    <source>
        <strain evidence="2">AR23208</strain>
    </source>
</reference>
<gene>
    <name evidence="1" type="ORF">CBW65_23645</name>
</gene>
<proteinExistence type="predicted"/>
<dbReference type="KEGG" id="tum:CBW65_23645"/>
<evidence type="ECO:0000313" key="2">
    <source>
        <dbReference type="Proteomes" id="UP000195437"/>
    </source>
</evidence>
<dbReference type="Proteomes" id="UP000195437">
    <property type="component" value="Chromosome"/>
</dbReference>
<accession>A0A1Y0IUQ6</accession>
<dbReference type="AlphaFoldDB" id="A0A1Y0IUQ6"/>
<protein>
    <submittedName>
        <fullName evidence="1">Uncharacterized protein</fullName>
    </submittedName>
</protein>
<dbReference type="EMBL" id="CP021434">
    <property type="protein sequence ID" value="ARU63679.1"/>
    <property type="molecule type" value="Genomic_DNA"/>
</dbReference>